<dbReference type="Gene3D" id="3.10.580.10">
    <property type="entry name" value="CBS-domain"/>
    <property type="match status" value="1"/>
</dbReference>
<sequence length="275" mass="29749">MQAAMEVQMGGLGVAGVQMSGSLVERQQPGRACCQFAPCSMDSVCLLSNLSHKAAAMRQVKDRASRVTVLRRGGNNNRLSLAVSVRSRAGVLEPPHGTLAENSLPKHEHFTVGDFMTRAGDLFVANIDTTVDEALEILVDKRITGMPVVDENRTLVGVVSDYDLLALDSISGKRSPESSLFPEPGRTWKAFKEIQKLLNKTHGKTVGEVMTPSPLVVREMTNLEDAAKVLLDTKFRRLPVVDDTGKLVGLLTRGNVVRAALEMKRAAVKTSSDGN</sequence>
<keyword evidence="2" id="KW-0129">CBS domain</keyword>
<gene>
    <name evidence="4" type="ORF">CSSPJE1EN1_LOCUS6425</name>
</gene>
<organism evidence="4 5">
    <name type="scientific">Sphagnum jensenii</name>
    <dbReference type="NCBI Taxonomy" id="128206"/>
    <lineage>
        <taxon>Eukaryota</taxon>
        <taxon>Viridiplantae</taxon>
        <taxon>Streptophyta</taxon>
        <taxon>Embryophyta</taxon>
        <taxon>Bryophyta</taxon>
        <taxon>Sphagnophytina</taxon>
        <taxon>Sphagnopsida</taxon>
        <taxon>Sphagnales</taxon>
        <taxon>Sphagnaceae</taxon>
        <taxon>Sphagnum</taxon>
    </lineage>
</organism>
<reference evidence="4" key="1">
    <citation type="submission" date="2024-02" db="EMBL/GenBank/DDBJ databases">
        <authorList>
            <consortium name="ELIXIR-Norway"/>
            <consortium name="Elixir Norway"/>
        </authorList>
    </citation>
    <scope>NUCLEOTIDE SEQUENCE</scope>
</reference>
<dbReference type="Pfam" id="PF00571">
    <property type="entry name" value="CBS"/>
    <property type="match status" value="2"/>
</dbReference>
<evidence type="ECO:0000259" key="3">
    <source>
        <dbReference type="PROSITE" id="PS51371"/>
    </source>
</evidence>
<feature type="domain" description="CBS" evidence="3">
    <location>
        <begin position="210"/>
        <end position="268"/>
    </location>
</feature>
<feature type="domain" description="CBS" evidence="3">
    <location>
        <begin position="116"/>
        <end position="177"/>
    </location>
</feature>
<dbReference type="SUPFAM" id="SSF54631">
    <property type="entry name" value="CBS-domain pair"/>
    <property type="match status" value="1"/>
</dbReference>
<name>A0ABP0W2E3_9BRYO</name>
<dbReference type="EMBL" id="OZ020108">
    <property type="protein sequence ID" value="CAK9260947.1"/>
    <property type="molecule type" value="Genomic_DNA"/>
</dbReference>
<evidence type="ECO:0000313" key="5">
    <source>
        <dbReference type="Proteomes" id="UP001497444"/>
    </source>
</evidence>
<evidence type="ECO:0000256" key="2">
    <source>
        <dbReference type="PROSITE-ProRule" id="PRU00703"/>
    </source>
</evidence>
<evidence type="ECO:0000256" key="1">
    <source>
        <dbReference type="ARBA" id="ARBA00022737"/>
    </source>
</evidence>
<dbReference type="PROSITE" id="PS51371">
    <property type="entry name" value="CBS"/>
    <property type="match status" value="2"/>
</dbReference>
<dbReference type="InterPro" id="IPR051462">
    <property type="entry name" value="CBS_domain-containing"/>
</dbReference>
<dbReference type="PANTHER" id="PTHR48108">
    <property type="entry name" value="CBS DOMAIN-CONTAINING PROTEIN CBSX2, CHLOROPLASTIC"/>
    <property type="match status" value="1"/>
</dbReference>
<dbReference type="InterPro" id="IPR000644">
    <property type="entry name" value="CBS_dom"/>
</dbReference>
<proteinExistence type="predicted"/>
<dbReference type="PANTHER" id="PTHR48108:SF6">
    <property type="entry name" value="CBS DOMAIN-CONTAINING PROTEIN CBSX1, CHLOROPLASTIC"/>
    <property type="match status" value="1"/>
</dbReference>
<dbReference type="InterPro" id="IPR046342">
    <property type="entry name" value="CBS_dom_sf"/>
</dbReference>
<accession>A0ABP0W2E3</accession>
<keyword evidence="1" id="KW-0677">Repeat</keyword>
<keyword evidence="5" id="KW-1185">Reference proteome</keyword>
<protein>
    <recommendedName>
        <fullName evidence="3">CBS domain-containing protein</fullName>
    </recommendedName>
</protein>
<dbReference type="SMART" id="SM00116">
    <property type="entry name" value="CBS"/>
    <property type="match status" value="2"/>
</dbReference>
<evidence type="ECO:0000313" key="4">
    <source>
        <dbReference type="EMBL" id="CAK9260947.1"/>
    </source>
</evidence>
<dbReference type="Proteomes" id="UP001497444">
    <property type="component" value="Chromosome 13"/>
</dbReference>